<evidence type="ECO:0000256" key="5">
    <source>
        <dbReference type="ARBA" id="ARBA00022737"/>
    </source>
</evidence>
<dbReference type="SMART" id="SM00185">
    <property type="entry name" value="ARM"/>
    <property type="match status" value="8"/>
</dbReference>
<dbReference type="InterPro" id="IPR011989">
    <property type="entry name" value="ARM-like"/>
</dbReference>
<keyword evidence="5" id="KW-0677">Repeat</keyword>
<evidence type="ECO:0000313" key="9">
    <source>
        <dbReference type="EMBL" id="KAF7816660.1"/>
    </source>
</evidence>
<comment type="caution">
    <text evidence="9">The sequence shown here is derived from an EMBL/GenBank/DDBJ whole genome shotgun (WGS) entry which is preliminary data.</text>
</comment>
<feature type="domain" description="U-box" evidence="8">
    <location>
        <begin position="262"/>
        <end position="336"/>
    </location>
</feature>
<dbReference type="InterPro" id="IPR000225">
    <property type="entry name" value="Armadillo"/>
</dbReference>
<dbReference type="Pfam" id="PF04564">
    <property type="entry name" value="U-box"/>
    <property type="match status" value="1"/>
</dbReference>
<proteinExistence type="predicted"/>
<evidence type="ECO:0000256" key="3">
    <source>
        <dbReference type="ARBA" id="ARBA00012483"/>
    </source>
</evidence>
<dbReference type="PROSITE" id="PS51698">
    <property type="entry name" value="U_BOX"/>
    <property type="match status" value="1"/>
</dbReference>
<dbReference type="InterPro" id="IPR003613">
    <property type="entry name" value="Ubox_domain"/>
</dbReference>
<comment type="pathway">
    <text evidence="2">Protein modification; protein ubiquitination.</text>
</comment>
<dbReference type="Gene3D" id="3.30.40.10">
    <property type="entry name" value="Zinc/RING finger domain, C3HC4 (zinc finger)"/>
    <property type="match status" value="1"/>
</dbReference>
<dbReference type="EC" id="2.3.2.27" evidence="3"/>
<feature type="coiled-coil region" evidence="7">
    <location>
        <begin position="191"/>
        <end position="225"/>
    </location>
</feature>
<dbReference type="Proteomes" id="UP000634136">
    <property type="component" value="Unassembled WGS sequence"/>
</dbReference>
<evidence type="ECO:0000256" key="4">
    <source>
        <dbReference type="ARBA" id="ARBA00022679"/>
    </source>
</evidence>
<dbReference type="PROSITE" id="PS50176">
    <property type="entry name" value="ARM_REPEAT"/>
    <property type="match status" value="1"/>
</dbReference>
<dbReference type="SMART" id="SM00504">
    <property type="entry name" value="Ubox"/>
    <property type="match status" value="1"/>
</dbReference>
<protein>
    <recommendedName>
        <fullName evidence="3">RING-type E3 ubiquitin transferase</fullName>
        <ecNumber evidence="3">2.3.2.27</ecNumber>
    </recommendedName>
</protein>
<evidence type="ECO:0000256" key="7">
    <source>
        <dbReference type="SAM" id="Coils"/>
    </source>
</evidence>
<feature type="repeat" description="ARM" evidence="6">
    <location>
        <begin position="544"/>
        <end position="586"/>
    </location>
</feature>
<dbReference type="EMBL" id="JAAIUW010000009">
    <property type="protein sequence ID" value="KAF7816660.1"/>
    <property type="molecule type" value="Genomic_DNA"/>
</dbReference>
<dbReference type="OrthoDB" id="7537227at2759"/>
<dbReference type="PANTHER" id="PTHR45958">
    <property type="entry name" value="RING-TYPE E3 UBIQUITIN TRANSFERASE"/>
    <property type="match status" value="1"/>
</dbReference>
<evidence type="ECO:0000259" key="8">
    <source>
        <dbReference type="PROSITE" id="PS51698"/>
    </source>
</evidence>
<evidence type="ECO:0000256" key="1">
    <source>
        <dbReference type="ARBA" id="ARBA00000900"/>
    </source>
</evidence>
<sequence length="1010" mass="113249">MAKEMILKDSQIIPASELISHTILGISDTVKAANEVLIQKENFKKFSSCLEKVSFILRELSNVDLPHTESLESVLGVLNREVNLARQLALECNSSSRVYLLINCRNIVKRLEYCTKDISQAVKFIFIPPISLDTSSGLNEQISELCQHMEATVYQAAVEDEEILEKIESAIQEGNVDRSCVNKLLACIADVSGMSTEQDALMREFKELKRELERAKSRKDMVETLHIEQIISFLEKADFVTSMKEKEKYFEKRNSLGRRPLEALQSFYCPICLDIMVDPVEIASGKTFERSAIEKWFAEGNNHCPLTMLPLDTSILRPNKTLRQSIQEWKDRNNIITISNIKSKLQTDEEEEVLQSLDKLHELSMEKEIHREYIKMENYFSVLVGLLAAKNREVRKRVLLILSLLAKDNEENKEDIAKVDNALQLIVRSLARQIGESKLALELLLELSRSNVVRDLIGNVQGSILLLVTMLSSNDNEAAKNAYDLLGNLSFLDQNVIQMAKANYLKPLLQNLFSGSENMRILMAETLSEIELTDHNKLSIIKDGALQPLLQLLSNNDMKVKEVAVRALLKLSILPENGLQMIREGVAKTLFELLFHHSLESSGPREWVAATVMHLAISTMHQKVDEEQVILLDSEEDIFKFFSLISFTGPNIQSKILKAFQAMCQAPSGFTIRSMLRQISAAQVLVHLLEHNSQAVQSDAVKLFYCLTEVGDCSSYSSYVTEGFIKILLTIFEASDDDPEEQAAAMGIISRLPQESQITQWLLDFGALQTILACLMDPLRHSLNKIQVIENCVQALCRFTVSTNLEWQKRVAHEGIIPVLVQLLVSGTPLSKQNAAISIKQFSENSYHLSRPIKNQGIFKCCLVAHEVGCPVHLGRCTVESSFCILEANALGPLVRMLTEQDVGICEASLDALLTLLGSEILQSGSKVLADANAIDPMIKVLSLPAPRIQEKTLIALERILQSIEIKNEYKSMATMTLIGITQSKDSRLRSLAAKVLAQLGVINKQSSYF</sequence>
<dbReference type="CDD" id="cd16664">
    <property type="entry name" value="RING-Ubox_PUB"/>
    <property type="match status" value="1"/>
</dbReference>
<evidence type="ECO:0000256" key="2">
    <source>
        <dbReference type="ARBA" id="ARBA00004906"/>
    </source>
</evidence>
<dbReference type="Pfam" id="PF00514">
    <property type="entry name" value="Arm"/>
    <property type="match status" value="1"/>
</dbReference>
<keyword evidence="10" id="KW-1185">Reference proteome</keyword>
<dbReference type="SUPFAM" id="SSF48371">
    <property type="entry name" value="ARM repeat"/>
    <property type="match status" value="2"/>
</dbReference>
<dbReference type="GO" id="GO:0016567">
    <property type="term" value="P:protein ubiquitination"/>
    <property type="evidence" value="ECO:0007669"/>
    <property type="project" value="UniProtKB-UniPathway"/>
</dbReference>
<dbReference type="UniPathway" id="UPA00143"/>
<dbReference type="InterPro" id="IPR052608">
    <property type="entry name" value="U-box_domain_protein"/>
</dbReference>
<dbReference type="PANTHER" id="PTHR45958:SF8">
    <property type="entry name" value="U-BOX DOMAIN-CONTAINING PROTEIN 44-LIKE"/>
    <property type="match status" value="1"/>
</dbReference>
<dbReference type="InterPro" id="IPR013083">
    <property type="entry name" value="Znf_RING/FYVE/PHD"/>
</dbReference>
<evidence type="ECO:0000256" key="6">
    <source>
        <dbReference type="PROSITE-ProRule" id="PRU00259"/>
    </source>
</evidence>
<evidence type="ECO:0000313" key="10">
    <source>
        <dbReference type="Proteomes" id="UP000634136"/>
    </source>
</evidence>
<accession>A0A834T7T0</accession>
<keyword evidence="4" id="KW-0808">Transferase</keyword>
<dbReference type="AlphaFoldDB" id="A0A834T7T0"/>
<name>A0A834T7T0_9FABA</name>
<organism evidence="9 10">
    <name type="scientific">Senna tora</name>
    <dbReference type="NCBI Taxonomy" id="362788"/>
    <lineage>
        <taxon>Eukaryota</taxon>
        <taxon>Viridiplantae</taxon>
        <taxon>Streptophyta</taxon>
        <taxon>Embryophyta</taxon>
        <taxon>Tracheophyta</taxon>
        <taxon>Spermatophyta</taxon>
        <taxon>Magnoliopsida</taxon>
        <taxon>eudicotyledons</taxon>
        <taxon>Gunneridae</taxon>
        <taxon>Pentapetalae</taxon>
        <taxon>rosids</taxon>
        <taxon>fabids</taxon>
        <taxon>Fabales</taxon>
        <taxon>Fabaceae</taxon>
        <taxon>Caesalpinioideae</taxon>
        <taxon>Cassia clade</taxon>
        <taxon>Senna</taxon>
    </lineage>
</organism>
<keyword evidence="7" id="KW-0175">Coiled coil</keyword>
<comment type="catalytic activity">
    <reaction evidence="1">
        <text>S-ubiquitinyl-[E2 ubiquitin-conjugating enzyme]-L-cysteine + [acceptor protein]-L-lysine = [E2 ubiquitin-conjugating enzyme]-L-cysteine + N(6)-ubiquitinyl-[acceptor protein]-L-lysine.</text>
        <dbReference type="EC" id="2.3.2.27"/>
    </reaction>
</comment>
<dbReference type="Gene3D" id="1.25.10.10">
    <property type="entry name" value="Leucine-rich Repeat Variant"/>
    <property type="match status" value="3"/>
</dbReference>
<dbReference type="SUPFAM" id="SSF57850">
    <property type="entry name" value="RING/U-box"/>
    <property type="match status" value="1"/>
</dbReference>
<dbReference type="InterPro" id="IPR045210">
    <property type="entry name" value="RING-Ubox_PUB"/>
</dbReference>
<gene>
    <name evidence="9" type="ORF">G2W53_030629</name>
</gene>
<dbReference type="GO" id="GO:0061630">
    <property type="term" value="F:ubiquitin protein ligase activity"/>
    <property type="evidence" value="ECO:0007669"/>
    <property type="project" value="UniProtKB-EC"/>
</dbReference>
<reference evidence="9" key="1">
    <citation type="submission" date="2020-09" db="EMBL/GenBank/DDBJ databases">
        <title>Genome-Enabled Discovery of Anthraquinone Biosynthesis in Senna tora.</title>
        <authorList>
            <person name="Kang S.-H."/>
            <person name="Pandey R.P."/>
            <person name="Lee C.-M."/>
            <person name="Sim J.-S."/>
            <person name="Jeong J.-T."/>
            <person name="Choi B.-S."/>
            <person name="Jung M."/>
            <person name="Ginzburg D."/>
            <person name="Zhao K."/>
            <person name="Won S.Y."/>
            <person name="Oh T.-J."/>
            <person name="Yu Y."/>
            <person name="Kim N.-H."/>
            <person name="Lee O.R."/>
            <person name="Lee T.-H."/>
            <person name="Bashyal P."/>
            <person name="Kim T.-S."/>
            <person name="Lee W.-H."/>
            <person name="Kawkins C."/>
            <person name="Kim C.-K."/>
            <person name="Kim J.S."/>
            <person name="Ahn B.O."/>
            <person name="Rhee S.Y."/>
            <person name="Sohng J.K."/>
        </authorList>
    </citation>
    <scope>NUCLEOTIDE SEQUENCE</scope>
    <source>
        <tissue evidence="9">Leaf</tissue>
    </source>
</reference>
<dbReference type="InterPro" id="IPR016024">
    <property type="entry name" value="ARM-type_fold"/>
</dbReference>